<keyword evidence="4" id="KW-1185">Reference proteome</keyword>
<dbReference type="AlphaFoldDB" id="A0A7W6X944"/>
<dbReference type="EMBL" id="JACIGW010000001">
    <property type="protein sequence ID" value="MBB4348007.1"/>
    <property type="molecule type" value="Genomic_DNA"/>
</dbReference>
<dbReference type="Proteomes" id="UP000524535">
    <property type="component" value="Unassembled WGS sequence"/>
</dbReference>
<dbReference type="Proteomes" id="UP000520770">
    <property type="component" value="Unassembled WGS sequence"/>
</dbReference>
<accession>A0A7W6X944</accession>
<evidence type="ECO:0000313" key="3">
    <source>
        <dbReference type="Proteomes" id="UP000520770"/>
    </source>
</evidence>
<dbReference type="EMBL" id="JACIGY010000001">
    <property type="protein sequence ID" value="MBB4409599.1"/>
    <property type="molecule type" value="Genomic_DNA"/>
</dbReference>
<dbReference type="RefSeq" id="WP_210303580.1">
    <property type="nucleotide sequence ID" value="NZ_JACIGW010000001.1"/>
</dbReference>
<proteinExistence type="predicted"/>
<evidence type="ECO:0000313" key="1">
    <source>
        <dbReference type="EMBL" id="MBB4348007.1"/>
    </source>
</evidence>
<organism evidence="2 4">
    <name type="scientific">Aliirhizobium cellulosilyticum</name>
    <dbReference type="NCBI Taxonomy" id="393664"/>
    <lineage>
        <taxon>Bacteria</taxon>
        <taxon>Pseudomonadati</taxon>
        <taxon>Pseudomonadota</taxon>
        <taxon>Alphaproteobacteria</taxon>
        <taxon>Hyphomicrobiales</taxon>
        <taxon>Rhizobiaceae</taxon>
        <taxon>Aliirhizobium</taxon>
    </lineage>
</organism>
<sequence>MAALIEIAWHLFQPSVAPRFGNQWKSINLGTPGEASNFPRYLSGHCPIWQKPPHRLISFIYNMLAIGIRAET</sequence>
<evidence type="ECO:0000313" key="4">
    <source>
        <dbReference type="Proteomes" id="UP000524535"/>
    </source>
</evidence>
<name>A0A7W6X944_9HYPH</name>
<reference evidence="3 4" key="1">
    <citation type="submission" date="2020-08" db="EMBL/GenBank/DDBJ databases">
        <title>Genomic Encyclopedia of Type Strains, Phase IV (KMG-V): Genome sequencing to study the core and pangenomes of soil and plant-associated prokaryotes.</title>
        <authorList>
            <person name="Whitman W."/>
        </authorList>
    </citation>
    <scope>NUCLEOTIDE SEQUENCE [LARGE SCALE GENOMIC DNA]</scope>
    <source>
        <strain evidence="2 4">SEMIA 444</strain>
        <strain evidence="1 3">SEMIA 448</strain>
    </source>
</reference>
<gene>
    <name evidence="2" type="ORF">GGE31_000070</name>
    <name evidence="1" type="ORF">GGE33_001715</name>
</gene>
<evidence type="ECO:0000313" key="2">
    <source>
        <dbReference type="EMBL" id="MBB4409599.1"/>
    </source>
</evidence>
<comment type="caution">
    <text evidence="2">The sequence shown here is derived from an EMBL/GenBank/DDBJ whole genome shotgun (WGS) entry which is preliminary data.</text>
</comment>
<protein>
    <submittedName>
        <fullName evidence="2">Uncharacterized protein</fullName>
    </submittedName>
</protein>